<evidence type="ECO:0000313" key="3">
    <source>
        <dbReference type="Proteomes" id="UP001549146"/>
    </source>
</evidence>
<accession>A0ABV2LRD9</accession>
<dbReference type="EMBL" id="JBEPMO010000001">
    <property type="protein sequence ID" value="MET3730644.1"/>
    <property type="molecule type" value="Genomic_DNA"/>
</dbReference>
<gene>
    <name evidence="2" type="ORF">ABID46_000196</name>
</gene>
<feature type="chain" id="PRO_5046082565" description="GLPGLI family protein" evidence="1">
    <location>
        <begin position="18"/>
        <end position="194"/>
    </location>
</feature>
<dbReference type="Proteomes" id="UP001549146">
    <property type="component" value="Unassembled WGS sequence"/>
</dbReference>
<feature type="signal peptide" evidence="1">
    <location>
        <begin position="1"/>
        <end position="17"/>
    </location>
</feature>
<comment type="caution">
    <text evidence="2">The sequence shown here is derived from an EMBL/GenBank/DDBJ whole genome shotgun (WGS) entry which is preliminary data.</text>
</comment>
<reference evidence="2 3" key="1">
    <citation type="submission" date="2024-06" db="EMBL/GenBank/DDBJ databases">
        <title>Genomic Encyclopedia of Type Strains, Phase IV (KMG-IV): sequencing the most valuable type-strain genomes for metagenomic binning, comparative biology and taxonomic classification.</title>
        <authorList>
            <person name="Goeker M."/>
        </authorList>
    </citation>
    <scope>NUCLEOTIDE SEQUENCE [LARGE SCALE GENOMIC DNA]</scope>
    <source>
        <strain evidence="2 3">DSM 29388</strain>
    </source>
</reference>
<keyword evidence="1" id="KW-0732">Signal</keyword>
<evidence type="ECO:0000313" key="2">
    <source>
        <dbReference type="EMBL" id="MET3730644.1"/>
    </source>
</evidence>
<proteinExistence type="predicted"/>
<keyword evidence="3" id="KW-1185">Reference proteome</keyword>
<evidence type="ECO:0008006" key="4">
    <source>
        <dbReference type="Google" id="ProtNLM"/>
    </source>
</evidence>
<protein>
    <recommendedName>
        <fullName evidence="4">GLPGLI family protein</fullName>
    </recommendedName>
</protein>
<evidence type="ECO:0000256" key="1">
    <source>
        <dbReference type="SAM" id="SignalP"/>
    </source>
</evidence>
<organism evidence="2 3">
    <name type="scientific">Moheibacter stercoris</name>
    <dbReference type="NCBI Taxonomy" id="1628251"/>
    <lineage>
        <taxon>Bacteria</taxon>
        <taxon>Pseudomonadati</taxon>
        <taxon>Bacteroidota</taxon>
        <taxon>Flavobacteriia</taxon>
        <taxon>Flavobacteriales</taxon>
        <taxon>Weeksellaceae</taxon>
        <taxon>Moheibacter</taxon>
    </lineage>
</organism>
<name>A0ABV2LRD9_9FLAO</name>
<sequence length="194" mass="22158">MKILTFLILLITSFASAQWHNAIVEMKSGERIETKTFVVDEEQKRFKLKSANSETHNVLLANSENVASISYQMEGRELILKKLPVDKKGKNKPIDIFAETIFEGEKISIIVGYKPYFENNRVTGKITSTNYYIFLNGKEFSVPIGKINSNNKGRFLDSNQLRNYLKDTSFNLSVLKDDFDANSLVKLATEFENN</sequence>